<reference evidence="13 14" key="1">
    <citation type="journal article" date="2023" name="G3 (Bethesda)">
        <title>A haplotype-resolved chromosome-scale genome for Quercus rubra L. provides insights into the genetics of adaptive traits for red oak species.</title>
        <authorList>
            <person name="Kapoor B."/>
            <person name="Jenkins J."/>
            <person name="Schmutz J."/>
            <person name="Zhebentyayeva T."/>
            <person name="Kuelheim C."/>
            <person name="Coggeshall M."/>
            <person name="Heim C."/>
            <person name="Lasky J.R."/>
            <person name="Leites L."/>
            <person name="Islam-Faridi N."/>
            <person name="Romero-Severson J."/>
            <person name="DeLeo V.L."/>
            <person name="Lucas S.M."/>
            <person name="Lazic D."/>
            <person name="Gailing O."/>
            <person name="Carlson J."/>
            <person name="Staton M."/>
        </authorList>
    </citation>
    <scope>NUCLEOTIDE SEQUENCE [LARGE SCALE GENOMIC DNA]</scope>
    <source>
        <strain evidence="13">Pseudo-F2</strain>
    </source>
</reference>
<dbReference type="Gene3D" id="3.30.230.20">
    <property type="entry name" value="lpxc deacetylase, domain 1"/>
    <property type="match status" value="1"/>
</dbReference>
<dbReference type="GO" id="GO:0046872">
    <property type="term" value="F:metal ion binding"/>
    <property type="evidence" value="ECO:0007669"/>
    <property type="project" value="UniProtKB-KW"/>
</dbReference>
<evidence type="ECO:0000256" key="4">
    <source>
        <dbReference type="ARBA" id="ARBA00012745"/>
    </source>
</evidence>
<evidence type="ECO:0000256" key="9">
    <source>
        <dbReference type="ARBA" id="ARBA00022833"/>
    </source>
</evidence>
<dbReference type="GO" id="GO:0009245">
    <property type="term" value="P:lipid A biosynthetic process"/>
    <property type="evidence" value="ECO:0007669"/>
    <property type="project" value="UniProtKB-KW"/>
</dbReference>
<organism evidence="13 14">
    <name type="scientific">Quercus rubra</name>
    <name type="common">Northern red oak</name>
    <name type="synonym">Quercus borealis</name>
    <dbReference type="NCBI Taxonomy" id="3512"/>
    <lineage>
        <taxon>Eukaryota</taxon>
        <taxon>Viridiplantae</taxon>
        <taxon>Streptophyta</taxon>
        <taxon>Embryophyta</taxon>
        <taxon>Tracheophyta</taxon>
        <taxon>Spermatophyta</taxon>
        <taxon>Magnoliopsida</taxon>
        <taxon>eudicotyledons</taxon>
        <taxon>Gunneridae</taxon>
        <taxon>Pentapetalae</taxon>
        <taxon>rosids</taxon>
        <taxon>fabids</taxon>
        <taxon>Fagales</taxon>
        <taxon>Fagaceae</taxon>
        <taxon>Quercus</taxon>
    </lineage>
</organism>
<dbReference type="InterPro" id="IPR020568">
    <property type="entry name" value="Ribosomal_Su5_D2-typ_SF"/>
</dbReference>
<evidence type="ECO:0000256" key="7">
    <source>
        <dbReference type="ARBA" id="ARBA00022723"/>
    </source>
</evidence>
<keyword evidence="5" id="KW-0444">Lipid biosynthesis</keyword>
<sequence length="313" mass="34685">MTLAAAFKSSKLISWKSTGRLQQTVAGCIERTGNTLHSGEVSTVKLWPELAGKGRYFDFRSNLIPASVDFAEESPLCTTLHKDGFRIRTVEHLISALEAAGVDNCRIEMQNLDPKVCEVEVPIFDGSASEWVKAIEQVGLKVATDQRGNSCEKMAPYVNEPVHVWRKDSFVAAFPSQKVHITYGIDFPQVHAIGCQWFSSAPLDSYFYSEQIASSRTFCVYEQVEQMRNSGLIKGGSLDNAIVCSASKGWLNPPLRFPDEPCRHKVLDLIGDLSLFAQFGSQGLPVAHIVAYKGGHALHTDMVRQLSYNQEKI</sequence>
<evidence type="ECO:0000313" key="13">
    <source>
        <dbReference type="EMBL" id="KAK4596849.1"/>
    </source>
</evidence>
<evidence type="ECO:0000256" key="8">
    <source>
        <dbReference type="ARBA" id="ARBA00022801"/>
    </source>
</evidence>
<comment type="caution">
    <text evidence="13">The sequence shown here is derived from an EMBL/GenBank/DDBJ whole genome shotgun (WGS) entry which is preliminary data.</text>
</comment>
<dbReference type="Gene3D" id="3.30.1700.10">
    <property type="entry name" value="lpxc deacetylase, domain 2"/>
    <property type="match status" value="1"/>
</dbReference>
<dbReference type="SUPFAM" id="SSF54211">
    <property type="entry name" value="Ribosomal protein S5 domain 2-like"/>
    <property type="match status" value="2"/>
</dbReference>
<comment type="catalytic activity">
    <reaction evidence="11">
        <text>a UDP-3-O-[(3R)-3-hydroxyacyl]-N-acetyl-alpha-D-glucosamine + H2O = a UDP-3-O-[(3R)-3-hydroxyacyl]-alpha-D-glucosamine + acetate</text>
        <dbReference type="Rhea" id="RHEA:67816"/>
        <dbReference type="ChEBI" id="CHEBI:15377"/>
        <dbReference type="ChEBI" id="CHEBI:30089"/>
        <dbReference type="ChEBI" id="CHEBI:137740"/>
        <dbReference type="ChEBI" id="CHEBI:173225"/>
        <dbReference type="EC" id="3.5.1.108"/>
    </reaction>
</comment>
<gene>
    <name evidence="13" type="ORF">RGQ29_014756</name>
</gene>
<comment type="function">
    <text evidence="12">Involved in the biosynthesis of lipid A, a phosphorylated glycolipid that in bacteria anchors the lipopolysaccharide to the outer membrane of the cell. Lipid A-like molecules in plants may serve as structural components of the outer membranes of mitochondria and/or chloroplasts, or may be involved in signal transduction or plant defense responses.</text>
</comment>
<evidence type="ECO:0000256" key="11">
    <source>
        <dbReference type="ARBA" id="ARBA00024535"/>
    </source>
</evidence>
<dbReference type="PANTHER" id="PTHR33694">
    <property type="entry name" value="UDP-3-O-ACYL-N-ACETYLGLUCOSAMINE DEACETYLASE 1, MITOCHONDRIAL-RELATED"/>
    <property type="match status" value="1"/>
</dbReference>
<proteinExistence type="inferred from homology"/>
<evidence type="ECO:0000256" key="3">
    <source>
        <dbReference type="ARBA" id="ARBA00006170"/>
    </source>
</evidence>
<evidence type="ECO:0000313" key="14">
    <source>
        <dbReference type="Proteomes" id="UP001324115"/>
    </source>
</evidence>
<dbReference type="GO" id="GO:2001289">
    <property type="term" value="P:lipid X metabolic process"/>
    <property type="evidence" value="ECO:0007669"/>
    <property type="project" value="UniProtKB-ARBA"/>
</dbReference>
<protein>
    <recommendedName>
        <fullName evidence="4">UDP-3-O-acyl-N-acetylglucosamine deacetylase</fullName>
        <ecNumber evidence="4">3.5.1.108</ecNumber>
    </recommendedName>
</protein>
<dbReference type="Proteomes" id="UP001324115">
    <property type="component" value="Unassembled WGS sequence"/>
</dbReference>
<evidence type="ECO:0000256" key="5">
    <source>
        <dbReference type="ARBA" id="ARBA00022516"/>
    </source>
</evidence>
<keyword evidence="7" id="KW-0479">Metal-binding</keyword>
<dbReference type="InterPro" id="IPR015870">
    <property type="entry name" value="UDP-acyl_N-AcGlcN_deAcase_N"/>
</dbReference>
<dbReference type="NCBIfam" id="TIGR00325">
    <property type="entry name" value="lpxC"/>
    <property type="match status" value="1"/>
</dbReference>
<dbReference type="GO" id="GO:0005739">
    <property type="term" value="C:mitochondrion"/>
    <property type="evidence" value="ECO:0007669"/>
    <property type="project" value="UniProtKB-ARBA"/>
</dbReference>
<evidence type="ECO:0000256" key="2">
    <source>
        <dbReference type="ARBA" id="ARBA00005002"/>
    </source>
</evidence>
<keyword evidence="14" id="KW-1185">Reference proteome</keyword>
<keyword evidence="9" id="KW-0862">Zinc</keyword>
<dbReference type="GO" id="GO:0103117">
    <property type="term" value="F:UDP-3-O-acyl-N-acetylglucosamine deacetylase activity"/>
    <property type="evidence" value="ECO:0007669"/>
    <property type="project" value="UniProtKB-EC"/>
</dbReference>
<dbReference type="PANTHER" id="PTHR33694:SF1">
    <property type="entry name" value="UDP-3-O-ACYL-N-ACETYLGLUCOSAMINE DEACETYLASE 1, MITOCHONDRIAL-RELATED"/>
    <property type="match status" value="1"/>
</dbReference>
<keyword evidence="10" id="KW-0443">Lipid metabolism</keyword>
<dbReference type="Pfam" id="PF03331">
    <property type="entry name" value="LpxC"/>
    <property type="match status" value="1"/>
</dbReference>
<comment type="pathway">
    <text evidence="2">Glycolipid biosynthesis; lipid IV(A) biosynthesis; lipid IV(A) from (3R)-3-hydroxytetradecanoyl-[acyl-carrier-protein] and UDP-N-acetyl-alpha-D-glucosamine: step 2/6.</text>
</comment>
<comment type="cofactor">
    <cofactor evidence="1">
        <name>Zn(2+)</name>
        <dbReference type="ChEBI" id="CHEBI:29105"/>
    </cofactor>
</comment>
<comment type="similarity">
    <text evidence="3">Belongs to the LpxC family.</text>
</comment>
<evidence type="ECO:0000256" key="12">
    <source>
        <dbReference type="ARBA" id="ARBA00024987"/>
    </source>
</evidence>
<evidence type="ECO:0000256" key="10">
    <source>
        <dbReference type="ARBA" id="ARBA00023098"/>
    </source>
</evidence>
<dbReference type="EC" id="3.5.1.108" evidence="4"/>
<dbReference type="HAMAP" id="MF_00388">
    <property type="entry name" value="LpxC"/>
    <property type="match status" value="1"/>
</dbReference>
<dbReference type="GO" id="GO:0016020">
    <property type="term" value="C:membrane"/>
    <property type="evidence" value="ECO:0007669"/>
    <property type="project" value="GOC"/>
</dbReference>
<dbReference type="AlphaFoldDB" id="A0AAN7FWA7"/>
<keyword evidence="6" id="KW-0441">Lipid A biosynthesis</keyword>
<accession>A0AAN7FWA7</accession>
<dbReference type="EMBL" id="JAXUIC010000003">
    <property type="protein sequence ID" value="KAK4596849.1"/>
    <property type="molecule type" value="Genomic_DNA"/>
</dbReference>
<dbReference type="InterPro" id="IPR004463">
    <property type="entry name" value="UDP-acyl_GlcNac_deAcase"/>
</dbReference>
<name>A0AAN7FWA7_QUERU</name>
<keyword evidence="8" id="KW-0378">Hydrolase</keyword>
<evidence type="ECO:0000256" key="1">
    <source>
        <dbReference type="ARBA" id="ARBA00001947"/>
    </source>
</evidence>
<evidence type="ECO:0000256" key="6">
    <source>
        <dbReference type="ARBA" id="ARBA00022556"/>
    </source>
</evidence>
<dbReference type="InterPro" id="IPR011334">
    <property type="entry name" value="UDP-acyl_GlcNac_deAcase_C"/>
</dbReference>